<evidence type="ECO:0000313" key="1">
    <source>
        <dbReference type="EMBL" id="KAF2889675.1"/>
    </source>
</evidence>
<dbReference type="AlphaFoldDB" id="A0A8K0CUB2"/>
<keyword evidence="2" id="KW-1185">Reference proteome</keyword>
<comment type="caution">
    <text evidence="1">The sequence shown here is derived from an EMBL/GenBank/DDBJ whole genome shotgun (WGS) entry which is preliminary data.</text>
</comment>
<accession>A0A8K0CUB2</accession>
<dbReference type="EMBL" id="VTPC01063940">
    <property type="protein sequence ID" value="KAF2889675.1"/>
    <property type="molecule type" value="Genomic_DNA"/>
</dbReference>
<organism evidence="1 2">
    <name type="scientific">Ignelater luminosus</name>
    <name type="common">Cucubano</name>
    <name type="synonym">Pyrophorus luminosus</name>
    <dbReference type="NCBI Taxonomy" id="2038154"/>
    <lineage>
        <taxon>Eukaryota</taxon>
        <taxon>Metazoa</taxon>
        <taxon>Ecdysozoa</taxon>
        <taxon>Arthropoda</taxon>
        <taxon>Hexapoda</taxon>
        <taxon>Insecta</taxon>
        <taxon>Pterygota</taxon>
        <taxon>Neoptera</taxon>
        <taxon>Endopterygota</taxon>
        <taxon>Coleoptera</taxon>
        <taxon>Polyphaga</taxon>
        <taxon>Elateriformia</taxon>
        <taxon>Elateroidea</taxon>
        <taxon>Elateridae</taxon>
        <taxon>Agrypninae</taxon>
        <taxon>Pyrophorini</taxon>
        <taxon>Ignelater</taxon>
    </lineage>
</organism>
<gene>
    <name evidence="1" type="ORF">ILUMI_16498</name>
</gene>
<evidence type="ECO:0000313" key="2">
    <source>
        <dbReference type="Proteomes" id="UP000801492"/>
    </source>
</evidence>
<name>A0A8K0CUB2_IGNLU</name>
<protein>
    <submittedName>
        <fullName evidence="1">Uncharacterized protein</fullName>
    </submittedName>
</protein>
<sequence length="154" mass="17578">MQKAIDAVNNKEMAWLRASKTFVVGVYKGLGHYQIISANDLETDPVNRIKEFERNLFGLTLKDVLRGLRKRQLELALRQSEATSLGRAQAFNKPQVILFFKKLQEAIAVNDIQPTRIWNVDESVPPALIFARLKMNCLMEDQQGLWYLSMNLGG</sequence>
<proteinExistence type="predicted"/>
<dbReference type="Proteomes" id="UP000801492">
    <property type="component" value="Unassembled WGS sequence"/>
</dbReference>
<reference evidence="1" key="1">
    <citation type="submission" date="2019-08" db="EMBL/GenBank/DDBJ databases">
        <title>The genome of the North American firefly Photinus pyralis.</title>
        <authorList>
            <consortium name="Photinus pyralis genome working group"/>
            <person name="Fallon T.R."/>
            <person name="Sander Lower S.E."/>
            <person name="Weng J.-K."/>
        </authorList>
    </citation>
    <scope>NUCLEOTIDE SEQUENCE</scope>
    <source>
        <strain evidence="1">TRF0915ILg1</strain>
        <tissue evidence="1">Whole body</tissue>
    </source>
</reference>